<keyword evidence="3" id="KW-1185">Reference proteome</keyword>
<feature type="compositionally biased region" description="Gly residues" evidence="1">
    <location>
        <begin position="175"/>
        <end position="184"/>
    </location>
</feature>
<feature type="compositionally biased region" description="Basic and acidic residues" evidence="1">
    <location>
        <begin position="284"/>
        <end position="294"/>
    </location>
</feature>
<evidence type="ECO:0000256" key="1">
    <source>
        <dbReference type="SAM" id="MobiDB-lite"/>
    </source>
</evidence>
<dbReference type="EMBL" id="ML976664">
    <property type="protein sequence ID" value="KAF1977024.1"/>
    <property type="molecule type" value="Genomic_DNA"/>
</dbReference>
<proteinExistence type="predicted"/>
<name>A0A6A5VIH6_9PLEO</name>
<gene>
    <name evidence="2" type="ORF">BU23DRAFT_550965</name>
</gene>
<evidence type="ECO:0000313" key="3">
    <source>
        <dbReference type="Proteomes" id="UP000800036"/>
    </source>
</evidence>
<feature type="compositionally biased region" description="Acidic residues" evidence="1">
    <location>
        <begin position="111"/>
        <end position="124"/>
    </location>
</feature>
<protein>
    <submittedName>
        <fullName evidence="2">Uncharacterized protein</fullName>
    </submittedName>
</protein>
<feature type="region of interest" description="Disordered" evidence="1">
    <location>
        <begin position="279"/>
        <end position="310"/>
    </location>
</feature>
<feature type="compositionally biased region" description="Polar residues" evidence="1">
    <location>
        <begin position="128"/>
        <end position="140"/>
    </location>
</feature>
<organism evidence="2 3">
    <name type="scientific">Bimuria novae-zelandiae CBS 107.79</name>
    <dbReference type="NCBI Taxonomy" id="1447943"/>
    <lineage>
        <taxon>Eukaryota</taxon>
        <taxon>Fungi</taxon>
        <taxon>Dikarya</taxon>
        <taxon>Ascomycota</taxon>
        <taxon>Pezizomycotina</taxon>
        <taxon>Dothideomycetes</taxon>
        <taxon>Pleosporomycetidae</taxon>
        <taxon>Pleosporales</taxon>
        <taxon>Massarineae</taxon>
        <taxon>Didymosphaeriaceae</taxon>
        <taxon>Bimuria</taxon>
    </lineage>
</organism>
<reference evidence="2" key="1">
    <citation type="journal article" date="2020" name="Stud. Mycol.">
        <title>101 Dothideomycetes genomes: a test case for predicting lifestyles and emergence of pathogens.</title>
        <authorList>
            <person name="Haridas S."/>
            <person name="Albert R."/>
            <person name="Binder M."/>
            <person name="Bloem J."/>
            <person name="Labutti K."/>
            <person name="Salamov A."/>
            <person name="Andreopoulos B."/>
            <person name="Baker S."/>
            <person name="Barry K."/>
            <person name="Bills G."/>
            <person name="Bluhm B."/>
            <person name="Cannon C."/>
            <person name="Castanera R."/>
            <person name="Culley D."/>
            <person name="Daum C."/>
            <person name="Ezra D."/>
            <person name="Gonzalez J."/>
            <person name="Henrissat B."/>
            <person name="Kuo A."/>
            <person name="Liang C."/>
            <person name="Lipzen A."/>
            <person name="Lutzoni F."/>
            <person name="Magnuson J."/>
            <person name="Mondo S."/>
            <person name="Nolan M."/>
            <person name="Ohm R."/>
            <person name="Pangilinan J."/>
            <person name="Park H.-J."/>
            <person name="Ramirez L."/>
            <person name="Alfaro M."/>
            <person name="Sun H."/>
            <person name="Tritt A."/>
            <person name="Yoshinaga Y."/>
            <person name="Zwiers L.-H."/>
            <person name="Turgeon B."/>
            <person name="Goodwin S."/>
            <person name="Spatafora J."/>
            <person name="Crous P."/>
            <person name="Grigoriev I."/>
        </authorList>
    </citation>
    <scope>NUCLEOTIDE SEQUENCE</scope>
    <source>
        <strain evidence="2">CBS 107.79</strain>
    </source>
</reference>
<feature type="region of interest" description="Disordered" evidence="1">
    <location>
        <begin position="21"/>
        <end position="228"/>
    </location>
</feature>
<accession>A0A6A5VIH6</accession>
<dbReference type="AlphaFoldDB" id="A0A6A5VIH6"/>
<sequence>MSDHEGFTKYTDMDTSILDGMERELAAPNNQGDRAKSKIVKVVIKGIRRPARYASEEPRARKEVSEDSQDDRIPEEEKNSGNPGSEIPPHSEQFSPNGQPPSGEGEVGASPEDEDEDAAEDEAGPENFNAQNKPTSSKLSADNILPDATGNGNRRLTRKKAPAPGDPKKAQAGSKSGGKKGGNQRGKKAGTKGKRLDAEDDAAPPEKPTAEAQAAKNKGSKKRQSDDEVQVVDHIYMRDSIASLMCQGVQIWHDFVAYTGLTENDDNAAEAEKVLSRALGKRKRPEDQRAAARKEFRKKARREDRDGDSE</sequence>
<feature type="compositionally biased region" description="Basic and acidic residues" evidence="1">
    <location>
        <begin position="54"/>
        <end position="79"/>
    </location>
</feature>
<evidence type="ECO:0000313" key="2">
    <source>
        <dbReference type="EMBL" id="KAF1977024.1"/>
    </source>
</evidence>
<dbReference type="Proteomes" id="UP000800036">
    <property type="component" value="Unassembled WGS sequence"/>
</dbReference>